<evidence type="ECO:0000313" key="3">
    <source>
        <dbReference type="Proteomes" id="UP000282454"/>
    </source>
</evidence>
<dbReference type="RefSeq" id="WP_170224438.1">
    <property type="nucleotide sequence ID" value="NZ_RCDD01000002.1"/>
</dbReference>
<keyword evidence="3" id="KW-1185">Reference proteome</keyword>
<reference evidence="2 3" key="1">
    <citation type="submission" date="2018-10" db="EMBL/GenBank/DDBJ databases">
        <title>Genomic Encyclopedia of Archaeal and Bacterial Type Strains, Phase II (KMG-II): from individual species to whole genera.</title>
        <authorList>
            <person name="Goeker M."/>
        </authorList>
    </citation>
    <scope>NUCLEOTIDE SEQUENCE [LARGE SCALE GENOMIC DNA]</scope>
    <source>
        <strain evidence="2 3">DSM 45657</strain>
    </source>
</reference>
<name>A0A421B4R6_9PSEU</name>
<comment type="caution">
    <text evidence="2">The sequence shown here is derived from an EMBL/GenBank/DDBJ whole genome shotgun (WGS) entry which is preliminary data.</text>
</comment>
<feature type="region of interest" description="Disordered" evidence="1">
    <location>
        <begin position="17"/>
        <end position="49"/>
    </location>
</feature>
<sequence>MEEQLVIRVADLPAVQGRFDAAQGDPSKDGGGDGHGDAGGDGLNMPEAD</sequence>
<gene>
    <name evidence="2" type="ORF">CLV68_3769</name>
</gene>
<dbReference type="EMBL" id="RCDD01000002">
    <property type="protein sequence ID" value="RLK59283.1"/>
    <property type="molecule type" value="Genomic_DNA"/>
</dbReference>
<proteinExistence type="predicted"/>
<protein>
    <submittedName>
        <fullName evidence="2">Uncharacterized protein</fullName>
    </submittedName>
</protein>
<evidence type="ECO:0000313" key="2">
    <source>
        <dbReference type="EMBL" id="RLK59283.1"/>
    </source>
</evidence>
<organism evidence="2 3">
    <name type="scientific">Actinokineospora cianjurensis</name>
    <dbReference type="NCBI Taxonomy" id="585224"/>
    <lineage>
        <taxon>Bacteria</taxon>
        <taxon>Bacillati</taxon>
        <taxon>Actinomycetota</taxon>
        <taxon>Actinomycetes</taxon>
        <taxon>Pseudonocardiales</taxon>
        <taxon>Pseudonocardiaceae</taxon>
        <taxon>Actinokineospora</taxon>
    </lineage>
</organism>
<accession>A0A421B4R6</accession>
<dbReference type="Proteomes" id="UP000282454">
    <property type="component" value="Unassembled WGS sequence"/>
</dbReference>
<evidence type="ECO:0000256" key="1">
    <source>
        <dbReference type="SAM" id="MobiDB-lite"/>
    </source>
</evidence>
<feature type="compositionally biased region" description="Basic and acidic residues" evidence="1">
    <location>
        <begin position="26"/>
        <end position="38"/>
    </location>
</feature>
<dbReference type="AlphaFoldDB" id="A0A421B4R6"/>